<keyword evidence="2" id="KW-1185">Reference proteome</keyword>
<dbReference type="EMBL" id="CAUWAG010000011">
    <property type="protein sequence ID" value="CAJ2508373.1"/>
    <property type="molecule type" value="Genomic_DNA"/>
</dbReference>
<dbReference type="SUPFAM" id="SSF50494">
    <property type="entry name" value="Trypsin-like serine proteases"/>
    <property type="match status" value="1"/>
</dbReference>
<dbReference type="Proteomes" id="UP001295740">
    <property type="component" value="Unassembled WGS sequence"/>
</dbReference>
<name>A0AAI8YKW7_9PEZI</name>
<organism evidence="1 2">
    <name type="scientific">Anthostomella pinea</name>
    <dbReference type="NCBI Taxonomy" id="933095"/>
    <lineage>
        <taxon>Eukaryota</taxon>
        <taxon>Fungi</taxon>
        <taxon>Dikarya</taxon>
        <taxon>Ascomycota</taxon>
        <taxon>Pezizomycotina</taxon>
        <taxon>Sordariomycetes</taxon>
        <taxon>Xylariomycetidae</taxon>
        <taxon>Xylariales</taxon>
        <taxon>Xylariaceae</taxon>
        <taxon>Anthostomella</taxon>
    </lineage>
</organism>
<dbReference type="PANTHER" id="PTHR46366:SF8">
    <property type="entry name" value="PRO-APOPTOTIC SERINE PROTEASE NMA111"/>
    <property type="match status" value="1"/>
</dbReference>
<comment type="caution">
    <text evidence="1">The sequence shown here is derived from an EMBL/GenBank/DDBJ whole genome shotgun (WGS) entry which is preliminary data.</text>
</comment>
<protein>
    <submittedName>
        <fullName evidence="1">Uu.00g133990.m01.CDS01</fullName>
    </submittedName>
</protein>
<evidence type="ECO:0000313" key="1">
    <source>
        <dbReference type="EMBL" id="CAJ2508373.1"/>
    </source>
</evidence>
<dbReference type="AlphaFoldDB" id="A0AAI8YKW7"/>
<dbReference type="PANTHER" id="PTHR46366">
    <property type="entry name" value="PRO-APOPTOTIC SERINE PROTEASE NMA111"/>
    <property type="match status" value="1"/>
</dbReference>
<evidence type="ECO:0000313" key="2">
    <source>
        <dbReference type="Proteomes" id="UP001295740"/>
    </source>
</evidence>
<gene>
    <name evidence="1" type="ORF">KHLLAP_LOCUS8841</name>
</gene>
<reference evidence="1" key="1">
    <citation type="submission" date="2023-10" db="EMBL/GenBank/DDBJ databases">
        <authorList>
            <person name="Hackl T."/>
        </authorList>
    </citation>
    <scope>NUCLEOTIDE SEQUENCE</scope>
</reference>
<proteinExistence type="predicted"/>
<accession>A0AAI8YKW7</accession>
<dbReference type="InterPro" id="IPR036034">
    <property type="entry name" value="PDZ_sf"/>
</dbReference>
<dbReference type="Pfam" id="PF13365">
    <property type="entry name" value="Trypsin_2"/>
    <property type="match status" value="1"/>
</dbReference>
<sequence>MPVEPTVKVEGLQTRGFDGIKAGNSCVTGFVVDLRRSVVDSEKGDILTPYHGVGSVAGCSFANFHGNTRQKLNLKLGDPSANFTIWSFEQTKVGVTSLRLCPDNAKANLEIRVVGYYADKKPNIFQGIISYELGPPKHHHSFYGFNVPHWNVTYTDIPPSTRGGSPGSPVVDEMGNAVGMLVAVGPYAWATGSISLEAPLRAFRCLQEGKQFRRGDVQCRFGHTIQKGTDLVRVDKVLPMGVSDGKLEVGDYLTHVDAEIVTSLDVDQYFDGKIDKDVELVLLRNEREVRVTI</sequence>
<dbReference type="InterPro" id="IPR009003">
    <property type="entry name" value="Peptidase_S1_PA"/>
</dbReference>
<dbReference type="SUPFAM" id="SSF50156">
    <property type="entry name" value="PDZ domain-like"/>
    <property type="match status" value="1"/>
</dbReference>